<dbReference type="InterPro" id="IPR024749">
    <property type="entry name" value="Collagen-bd_put"/>
</dbReference>
<dbReference type="PANTHER" id="PTHR37836">
    <property type="entry name" value="LMO1036 PROTEIN"/>
    <property type="match status" value="1"/>
</dbReference>
<dbReference type="OrthoDB" id="59486at2"/>
<feature type="chain" id="PRO_5024318449" evidence="1">
    <location>
        <begin position="20"/>
        <end position="467"/>
    </location>
</feature>
<dbReference type="EMBL" id="VBSN01000059">
    <property type="protein sequence ID" value="KAA6436896.1"/>
    <property type="molecule type" value="Genomic_DNA"/>
</dbReference>
<evidence type="ECO:0000313" key="4">
    <source>
        <dbReference type="EMBL" id="KAA6436896.1"/>
    </source>
</evidence>
<name>A0A5M8QQI0_9BACT</name>
<keyword evidence="5" id="KW-1185">Reference proteome</keyword>
<keyword evidence="1" id="KW-0732">Signal</keyword>
<dbReference type="PANTHER" id="PTHR37836:SF3">
    <property type="entry name" value="ENDOGLUCANASE"/>
    <property type="match status" value="1"/>
</dbReference>
<evidence type="ECO:0000256" key="1">
    <source>
        <dbReference type="SAM" id="SignalP"/>
    </source>
</evidence>
<evidence type="ECO:0000313" key="5">
    <source>
        <dbReference type="Proteomes" id="UP000323994"/>
    </source>
</evidence>
<organism evidence="4 5">
    <name type="scientific">Dyadobacter flavalbus</name>
    <dbReference type="NCBI Taxonomy" id="2579942"/>
    <lineage>
        <taxon>Bacteria</taxon>
        <taxon>Pseudomonadati</taxon>
        <taxon>Bacteroidota</taxon>
        <taxon>Cytophagia</taxon>
        <taxon>Cytophagales</taxon>
        <taxon>Spirosomataceae</taxon>
        <taxon>Dyadobacter</taxon>
    </lineage>
</organism>
<feature type="domain" description="Putative collagen-binding" evidence="2">
    <location>
        <begin position="364"/>
        <end position="454"/>
    </location>
</feature>
<evidence type="ECO:0000259" key="2">
    <source>
        <dbReference type="Pfam" id="PF12904"/>
    </source>
</evidence>
<gene>
    <name evidence="4" type="ORF">FEM33_19410</name>
</gene>
<comment type="caution">
    <text evidence="4">The sequence shown here is derived from an EMBL/GenBank/DDBJ whole genome shotgun (WGS) entry which is preliminary data.</text>
</comment>
<dbReference type="Proteomes" id="UP000323994">
    <property type="component" value="Unassembled WGS sequence"/>
</dbReference>
<evidence type="ECO:0000259" key="3">
    <source>
        <dbReference type="Pfam" id="PF13204"/>
    </source>
</evidence>
<dbReference type="SUPFAM" id="SSF51445">
    <property type="entry name" value="(Trans)glycosidases"/>
    <property type="match status" value="1"/>
</dbReference>
<feature type="domain" description="Apiosidase-like catalytic" evidence="3">
    <location>
        <begin position="31"/>
        <end position="361"/>
    </location>
</feature>
<dbReference type="InterPro" id="IPR025277">
    <property type="entry name" value="Apiosidase-like_cat_dom"/>
</dbReference>
<feature type="signal peptide" evidence="1">
    <location>
        <begin position="1"/>
        <end position="19"/>
    </location>
</feature>
<accession>A0A5M8QQI0</accession>
<reference evidence="4 5" key="1">
    <citation type="submission" date="2019-05" db="EMBL/GenBank/DDBJ databases">
        <authorList>
            <person name="Qu J.-H."/>
        </authorList>
    </citation>
    <scope>NUCLEOTIDE SEQUENCE [LARGE SCALE GENOMIC DNA]</scope>
    <source>
        <strain evidence="4 5">NS28</strain>
    </source>
</reference>
<dbReference type="Pfam" id="PF13204">
    <property type="entry name" value="Apiosidase"/>
    <property type="match status" value="1"/>
</dbReference>
<dbReference type="Pfam" id="PF12904">
    <property type="entry name" value="Collagen_bind_2"/>
    <property type="match status" value="1"/>
</dbReference>
<dbReference type="Gene3D" id="3.20.20.80">
    <property type="entry name" value="Glycosidases"/>
    <property type="match status" value="1"/>
</dbReference>
<dbReference type="RefSeq" id="WP_139013658.1">
    <property type="nucleotide sequence ID" value="NZ_VBSN01000059.1"/>
</dbReference>
<dbReference type="InterPro" id="IPR017853">
    <property type="entry name" value="GH"/>
</dbReference>
<sequence>MKKQFLTAGLLLCCLSVNAQKPFSNGRLKVSENQRYLVHQDGKPFFWLGDTAWELFHRLDKEEADAYLKRRSEQGFTVVQAVALAELDGLNTPNALGDRPLTDNDPSKPNEAYFRHVDYIIDKAAEYGIVIALLPTWGDKLNKDSWGKGPEIFNVNNAAAYGAWIGKRYQNRGNVVWVLGGDRTPRKDSDDVKVWRQMAEGIASGAGGNSQALMSFHPQPNGVQMGGSSNWFHQDEWLDFNMLQDGHCRDEITYDKVSFVYNRKPVKPVIDSEPIYEDHPVCFNAADLGISNAYDVRKFAYLDLFAGAFGHTYGCHPVWQMFDTDKEPVNGPHFTWKEALDLPGAKQMTFVRKLMESRPLLDRVPDQSLVVENNLGPAERIQATHGKDYAFVYSAAGRPFSVNTGKITGKELNAYWFDPRTGKSSLIGKFPNTGRHLFKPPTSGYGKDWILVLDDASKGYQFEHSEP</sequence>
<dbReference type="AlphaFoldDB" id="A0A5M8QQI0"/>
<protein>
    <submittedName>
        <fullName evidence="4">DUF4038 domain-containing protein</fullName>
    </submittedName>
</protein>
<proteinExistence type="predicted"/>